<accession>A0A0M6WRG7</accession>
<keyword evidence="7 9" id="KW-0030">Aminoacyl-tRNA synthetase</keyword>
<dbReference type="Proteomes" id="UP000049828">
    <property type="component" value="Unassembled WGS sequence"/>
</dbReference>
<dbReference type="Gene3D" id="1.10.730.10">
    <property type="entry name" value="Isoleucyl-tRNA Synthetase, Domain 1"/>
    <property type="match status" value="1"/>
</dbReference>
<dbReference type="RefSeq" id="WP_055039912.1">
    <property type="nucleotide sequence ID" value="NZ_CVRS01000080.1"/>
</dbReference>
<comment type="subcellular location">
    <subcellularLocation>
        <location evidence="9">Cytoplasm</location>
    </subcellularLocation>
</comment>
<dbReference type="Gene3D" id="3.30.1360.70">
    <property type="entry name" value="Arginyl tRNA synthetase N-terminal domain"/>
    <property type="match status" value="1"/>
</dbReference>
<keyword evidence="3 9" id="KW-0436">Ligase</keyword>
<evidence type="ECO:0000313" key="15">
    <source>
        <dbReference type="Proteomes" id="UP000049828"/>
    </source>
</evidence>
<reference evidence="13" key="1">
    <citation type="submission" date="2015-05" db="EMBL/GenBank/DDBJ databases">
        <authorList>
            <person name="Wang D.B."/>
            <person name="Wang M."/>
        </authorList>
    </citation>
    <scope>NUCLEOTIDE SEQUENCE [LARGE SCALE GENOMIC DNA]</scope>
    <source>
        <strain evidence="13">L1-83</strain>
    </source>
</reference>
<dbReference type="InterPro" id="IPR001412">
    <property type="entry name" value="aa-tRNA-synth_I_CS"/>
</dbReference>
<evidence type="ECO:0000259" key="12">
    <source>
        <dbReference type="SMART" id="SM01016"/>
    </source>
</evidence>
<feature type="domain" description="Arginyl tRNA synthetase N-terminal" evidence="12">
    <location>
        <begin position="2"/>
        <end position="87"/>
    </location>
</feature>
<dbReference type="InterPro" id="IPR014729">
    <property type="entry name" value="Rossmann-like_a/b/a_fold"/>
</dbReference>
<evidence type="ECO:0000256" key="7">
    <source>
        <dbReference type="ARBA" id="ARBA00023146"/>
    </source>
</evidence>
<dbReference type="SUPFAM" id="SSF47323">
    <property type="entry name" value="Anticodon-binding domain of a subclass of class I aminoacyl-tRNA synthetases"/>
    <property type="match status" value="1"/>
</dbReference>
<dbReference type="Pfam" id="PF03485">
    <property type="entry name" value="Arg_tRNA_synt_N"/>
    <property type="match status" value="1"/>
</dbReference>
<reference evidence="15" key="2">
    <citation type="submission" date="2015-05" db="EMBL/GenBank/DDBJ databases">
        <authorList>
            <consortium name="Pathogen Informatics"/>
        </authorList>
    </citation>
    <scope>NUCLEOTIDE SEQUENCE [LARGE SCALE GENOMIC DNA]</scope>
    <source>
        <strain evidence="14 16">2789STDY5608887</strain>
        <strain evidence="15">L1-83</strain>
    </source>
</reference>
<dbReference type="PROSITE" id="PS00178">
    <property type="entry name" value="AA_TRNA_LIGASE_I"/>
    <property type="match status" value="1"/>
</dbReference>
<keyword evidence="2 9" id="KW-0963">Cytoplasm</keyword>
<dbReference type="SMART" id="SM00836">
    <property type="entry name" value="DALR_1"/>
    <property type="match status" value="1"/>
</dbReference>
<dbReference type="InterPro" id="IPR036695">
    <property type="entry name" value="Arg-tRNA-synth_N_sf"/>
</dbReference>
<keyword evidence="5 9" id="KW-0067">ATP-binding</keyword>
<keyword evidence="4 9" id="KW-0547">Nucleotide-binding</keyword>
<evidence type="ECO:0000256" key="1">
    <source>
        <dbReference type="ARBA" id="ARBA00005594"/>
    </source>
</evidence>
<dbReference type="PRINTS" id="PR01038">
    <property type="entry name" value="TRNASYNTHARG"/>
</dbReference>
<name>A0A0M6WRG7_9FIRM</name>
<evidence type="ECO:0000256" key="8">
    <source>
        <dbReference type="ARBA" id="ARBA00049339"/>
    </source>
</evidence>
<dbReference type="Gene3D" id="3.40.50.620">
    <property type="entry name" value="HUPs"/>
    <property type="match status" value="1"/>
</dbReference>
<comment type="catalytic activity">
    <reaction evidence="8 9">
        <text>tRNA(Arg) + L-arginine + ATP = L-arginyl-tRNA(Arg) + AMP + diphosphate</text>
        <dbReference type="Rhea" id="RHEA:20301"/>
        <dbReference type="Rhea" id="RHEA-COMP:9658"/>
        <dbReference type="Rhea" id="RHEA-COMP:9673"/>
        <dbReference type="ChEBI" id="CHEBI:30616"/>
        <dbReference type="ChEBI" id="CHEBI:32682"/>
        <dbReference type="ChEBI" id="CHEBI:33019"/>
        <dbReference type="ChEBI" id="CHEBI:78442"/>
        <dbReference type="ChEBI" id="CHEBI:78513"/>
        <dbReference type="ChEBI" id="CHEBI:456215"/>
        <dbReference type="EC" id="6.1.1.19"/>
    </reaction>
</comment>
<evidence type="ECO:0000256" key="5">
    <source>
        <dbReference type="ARBA" id="ARBA00022840"/>
    </source>
</evidence>
<dbReference type="STRING" id="360807.ERS852392_01933"/>
<feature type="short sequence motif" description="'HIGH' region" evidence="9">
    <location>
        <begin position="124"/>
        <end position="134"/>
    </location>
</feature>
<dbReference type="InterPro" id="IPR001278">
    <property type="entry name" value="Arg-tRNA-ligase"/>
</dbReference>
<dbReference type="InterPro" id="IPR009080">
    <property type="entry name" value="tRNAsynth_Ia_anticodon-bd"/>
</dbReference>
<dbReference type="PANTHER" id="PTHR11956">
    <property type="entry name" value="ARGINYL-TRNA SYNTHETASE"/>
    <property type="match status" value="1"/>
</dbReference>
<comment type="similarity">
    <text evidence="1 9 10">Belongs to the class-I aminoacyl-tRNA synthetase family.</text>
</comment>
<evidence type="ECO:0000313" key="14">
    <source>
        <dbReference type="EMBL" id="CUN03088.1"/>
    </source>
</evidence>
<dbReference type="SUPFAM" id="SSF52374">
    <property type="entry name" value="Nucleotidylyl transferase"/>
    <property type="match status" value="1"/>
</dbReference>
<dbReference type="Proteomes" id="UP000095453">
    <property type="component" value="Unassembled WGS sequence"/>
</dbReference>
<protein>
    <recommendedName>
        <fullName evidence="9">Arginine--tRNA ligase</fullName>
        <ecNumber evidence="9">6.1.1.19</ecNumber>
    </recommendedName>
    <alternativeName>
        <fullName evidence="9">Arginyl-tRNA synthetase</fullName>
        <shortName evidence="9">ArgRS</shortName>
    </alternativeName>
</protein>
<evidence type="ECO:0000256" key="9">
    <source>
        <dbReference type="HAMAP-Rule" id="MF_00123"/>
    </source>
</evidence>
<evidence type="ECO:0000256" key="4">
    <source>
        <dbReference type="ARBA" id="ARBA00022741"/>
    </source>
</evidence>
<dbReference type="PANTHER" id="PTHR11956:SF5">
    <property type="entry name" value="ARGININE--TRNA LIGASE, CYTOPLASMIC"/>
    <property type="match status" value="1"/>
</dbReference>
<dbReference type="Pfam" id="PF00750">
    <property type="entry name" value="tRNA-synt_1d"/>
    <property type="match status" value="1"/>
</dbReference>
<keyword evidence="6 9" id="KW-0648">Protein biosynthesis</keyword>
<sequence length="595" mass="66995">MKKILDLITDEVTKAFTECGYDAKYAKVTLSNRPDLCEYQCNGAMAAAKEYKKAPFMIADEVVEKLAANPIFAKAESVKPGFLNLKIDEAYLADYVAKMQEDEGRFGCEKTEAPKTIMIDYGGPNVAKPLHVGHLRSAIIGESVKRIGKFMGHNVIGDVHLGDWGLQMGLIITELKQRRPELVYFDDTYTGEYPEEAPFTISELEEIYPTASKKSKEDEAYKEAAMQATFELQHGKRGYQALLKHILNVSVTDLKRNYANLNVSFELWKGESDAQPYIPDMVQKMKDDGFAYISDGALVVDVKEDTDTKEIPPCMILKSDGASLYNTTDLATMVWRMKDYNPDEIIYVVDKRQELYFTQVFRCARKTGIVKPETELKFLGFGTMNGKDGRPFKTRDGGVMRLEHLISGINEEMLAKIQENQKTKENLGISTEEAENTAKMVALAAIKYGDLSNQASKDYIFDIDRFTSFEGNTGPYILYTIVRIKSILNKYHGLGKDDSGAVIKAAHSKSEKDLMLELSKFNAVMESAFEETAPHKICSYIYDLANAFNSFYHGTKIMSEENETVQKSYIRLLELTKSVLETCIDVLGFSAPERM</sequence>
<feature type="domain" description="DALR anticodon binding" evidence="11">
    <location>
        <begin position="477"/>
        <end position="595"/>
    </location>
</feature>
<evidence type="ECO:0000259" key="11">
    <source>
        <dbReference type="SMART" id="SM00836"/>
    </source>
</evidence>
<dbReference type="SMART" id="SM01016">
    <property type="entry name" value="Arg_tRNA_synt_N"/>
    <property type="match status" value="1"/>
</dbReference>
<dbReference type="EC" id="6.1.1.19" evidence="9"/>
<dbReference type="AlphaFoldDB" id="A0A0M6WRG7"/>
<dbReference type="Pfam" id="PF05746">
    <property type="entry name" value="DALR_1"/>
    <property type="match status" value="1"/>
</dbReference>
<organism evidence="13 15">
    <name type="scientific">Roseburia inulinivorans</name>
    <dbReference type="NCBI Taxonomy" id="360807"/>
    <lineage>
        <taxon>Bacteria</taxon>
        <taxon>Bacillati</taxon>
        <taxon>Bacillota</taxon>
        <taxon>Clostridia</taxon>
        <taxon>Lachnospirales</taxon>
        <taxon>Lachnospiraceae</taxon>
        <taxon>Roseburia</taxon>
    </lineage>
</organism>
<evidence type="ECO:0000256" key="10">
    <source>
        <dbReference type="RuleBase" id="RU363038"/>
    </source>
</evidence>
<dbReference type="EMBL" id="CVRS01000080">
    <property type="protein sequence ID" value="CRL40221.1"/>
    <property type="molecule type" value="Genomic_DNA"/>
</dbReference>
<dbReference type="EMBL" id="CYXX01000010">
    <property type="protein sequence ID" value="CUN03088.1"/>
    <property type="molecule type" value="Genomic_DNA"/>
</dbReference>
<dbReference type="OrthoDB" id="9805987at2"/>
<gene>
    <name evidence="9 13" type="primary">argS</name>
    <name evidence="14" type="ORF">ERS852444_01570</name>
    <name evidence="13" type="ORF">RIL183_05371</name>
</gene>
<dbReference type="InterPro" id="IPR005148">
    <property type="entry name" value="Arg-tRNA-synth_N"/>
</dbReference>
<evidence type="ECO:0000256" key="6">
    <source>
        <dbReference type="ARBA" id="ARBA00022917"/>
    </source>
</evidence>
<dbReference type="GO" id="GO:0006420">
    <property type="term" value="P:arginyl-tRNA aminoacylation"/>
    <property type="evidence" value="ECO:0007669"/>
    <property type="project" value="UniProtKB-UniRule"/>
</dbReference>
<dbReference type="HAMAP" id="MF_00123">
    <property type="entry name" value="Arg_tRNA_synth"/>
    <property type="match status" value="1"/>
</dbReference>
<evidence type="ECO:0000256" key="3">
    <source>
        <dbReference type="ARBA" id="ARBA00022598"/>
    </source>
</evidence>
<dbReference type="InterPro" id="IPR035684">
    <property type="entry name" value="ArgRS_core"/>
</dbReference>
<evidence type="ECO:0000256" key="2">
    <source>
        <dbReference type="ARBA" id="ARBA00022490"/>
    </source>
</evidence>
<evidence type="ECO:0000313" key="16">
    <source>
        <dbReference type="Proteomes" id="UP000095453"/>
    </source>
</evidence>
<proteinExistence type="inferred from homology"/>
<comment type="subunit">
    <text evidence="9">Monomer.</text>
</comment>
<dbReference type="SUPFAM" id="SSF55190">
    <property type="entry name" value="Arginyl-tRNA synthetase (ArgRS), N-terminal 'additional' domain"/>
    <property type="match status" value="1"/>
</dbReference>
<dbReference type="NCBIfam" id="TIGR00456">
    <property type="entry name" value="argS"/>
    <property type="match status" value="1"/>
</dbReference>
<dbReference type="GO" id="GO:0004814">
    <property type="term" value="F:arginine-tRNA ligase activity"/>
    <property type="evidence" value="ECO:0007669"/>
    <property type="project" value="UniProtKB-UniRule"/>
</dbReference>
<dbReference type="InterPro" id="IPR008909">
    <property type="entry name" value="DALR_anticod-bd"/>
</dbReference>
<dbReference type="GO" id="GO:0005737">
    <property type="term" value="C:cytoplasm"/>
    <property type="evidence" value="ECO:0007669"/>
    <property type="project" value="UniProtKB-SubCell"/>
</dbReference>
<keyword evidence="15" id="KW-1185">Reference proteome</keyword>
<dbReference type="GO" id="GO:0005524">
    <property type="term" value="F:ATP binding"/>
    <property type="evidence" value="ECO:0007669"/>
    <property type="project" value="UniProtKB-UniRule"/>
</dbReference>
<evidence type="ECO:0000313" key="13">
    <source>
        <dbReference type="EMBL" id="CRL40221.1"/>
    </source>
</evidence>